<dbReference type="InterPro" id="IPR027417">
    <property type="entry name" value="P-loop_NTPase"/>
</dbReference>
<dbReference type="AlphaFoldDB" id="A0A9K3GFM3"/>
<dbReference type="InterPro" id="IPR033756">
    <property type="entry name" value="YlxH/NBP35"/>
</dbReference>
<gene>
    <name evidence="3" type="ORF">KIPB_001569</name>
</gene>
<accession>A0A9K3GFM3</accession>
<reference evidence="3 4" key="1">
    <citation type="journal article" date="2018" name="PLoS ONE">
        <title>The draft genome of Kipferlia bialata reveals reductive genome evolution in fornicate parasites.</title>
        <authorList>
            <person name="Tanifuji G."/>
            <person name="Takabayashi S."/>
            <person name="Kume K."/>
            <person name="Takagi M."/>
            <person name="Nakayama T."/>
            <person name="Kamikawa R."/>
            <person name="Inagaki Y."/>
            <person name="Hashimoto T."/>
        </authorList>
    </citation>
    <scope>NUCLEOTIDE SEQUENCE [LARGE SCALE GENOMIC DNA]</scope>
    <source>
        <strain evidence="3">NY0173</strain>
    </source>
</reference>
<dbReference type="EMBL" id="BDIP01000229">
    <property type="protein sequence ID" value="GIQ80730.1"/>
    <property type="molecule type" value="Genomic_DNA"/>
</dbReference>
<evidence type="ECO:0000256" key="1">
    <source>
        <dbReference type="ARBA" id="ARBA00022741"/>
    </source>
</evidence>
<name>A0A9K3GFM3_9EUKA</name>
<comment type="caution">
    <text evidence="3">The sequence shown here is derived from an EMBL/GenBank/DDBJ whole genome shotgun (WGS) entry which is preliminary data.</text>
</comment>
<dbReference type="OrthoDB" id="1741334at2759"/>
<dbReference type="GO" id="GO:0005524">
    <property type="term" value="F:ATP binding"/>
    <property type="evidence" value="ECO:0007669"/>
    <property type="project" value="UniProtKB-KW"/>
</dbReference>
<dbReference type="PANTHER" id="PTHR42961">
    <property type="entry name" value="IRON-SULFUR PROTEIN NUBPL"/>
    <property type="match status" value="1"/>
</dbReference>
<dbReference type="GO" id="GO:0016226">
    <property type="term" value="P:iron-sulfur cluster assembly"/>
    <property type="evidence" value="ECO:0007669"/>
    <property type="project" value="InterPro"/>
</dbReference>
<feature type="non-terminal residue" evidence="3">
    <location>
        <position position="1"/>
    </location>
</feature>
<dbReference type="InterPro" id="IPR044304">
    <property type="entry name" value="NUBPL-like"/>
</dbReference>
<evidence type="ECO:0000256" key="2">
    <source>
        <dbReference type="ARBA" id="ARBA00022840"/>
    </source>
</evidence>
<keyword evidence="2 3" id="KW-0067">ATP-binding</keyword>
<evidence type="ECO:0000313" key="3">
    <source>
        <dbReference type="EMBL" id="GIQ80730.1"/>
    </source>
</evidence>
<keyword evidence="4" id="KW-1185">Reference proteome</keyword>
<dbReference type="SUPFAM" id="SSF52540">
    <property type="entry name" value="P-loop containing nucleoside triphosphate hydrolases"/>
    <property type="match status" value="1"/>
</dbReference>
<proteinExistence type="predicted"/>
<dbReference type="Gene3D" id="3.40.50.300">
    <property type="entry name" value="P-loop containing nucleotide triphosphate hydrolases"/>
    <property type="match status" value="1"/>
</dbReference>
<dbReference type="GO" id="GO:0051539">
    <property type="term" value="F:4 iron, 4 sulfur cluster binding"/>
    <property type="evidence" value="ECO:0007669"/>
    <property type="project" value="TreeGrafter"/>
</dbReference>
<evidence type="ECO:0000313" key="4">
    <source>
        <dbReference type="Proteomes" id="UP000265618"/>
    </source>
</evidence>
<sequence length="245" mass="26112">LLAVTSGKGGVGKSVVTSNLAMALDKLGQHVGILDADISCPSQHVLLPPARPPYFDPSIDKYIPPMVGGIGDEKGPIKLASIGTLCPHDQFIAFRGPLLDKAVKELMNDCEWGDTDIVLVDTPPGTHDVHMSLAELGLTAAVAITTESEVVNAAALRGIKFLNNEEIPMIGVIENFAKEGRKPELVNMLCDEVDADLLGSIPRSDDVEMGSETGEPLVALDDKNPISATFLDIGRQILDRLDLLQ</sequence>
<protein>
    <submittedName>
        <fullName evidence="3">Mrp/NBP35 ATP-binding protein</fullName>
    </submittedName>
</protein>
<dbReference type="Proteomes" id="UP000265618">
    <property type="component" value="Unassembled WGS sequence"/>
</dbReference>
<keyword evidence="1" id="KW-0547">Nucleotide-binding</keyword>
<organism evidence="3 4">
    <name type="scientific">Kipferlia bialata</name>
    <dbReference type="NCBI Taxonomy" id="797122"/>
    <lineage>
        <taxon>Eukaryota</taxon>
        <taxon>Metamonada</taxon>
        <taxon>Carpediemonas-like organisms</taxon>
        <taxon>Kipferlia</taxon>
    </lineage>
</organism>
<dbReference type="Pfam" id="PF10609">
    <property type="entry name" value="ParA"/>
    <property type="match status" value="1"/>
</dbReference>
<dbReference type="PANTHER" id="PTHR42961:SF2">
    <property type="entry name" value="IRON-SULFUR PROTEIN NUBPL"/>
    <property type="match status" value="1"/>
</dbReference>